<comment type="caution">
    <text evidence="1">The sequence shown here is derived from an EMBL/GenBank/DDBJ whole genome shotgun (WGS) entry which is preliminary data.</text>
</comment>
<reference evidence="1" key="1">
    <citation type="journal article" date="2014" name="Genome Announc.">
        <title>Draft Genome Sequence of Clostridium straminisolvens Strain JCM 21531T, Isolated from a Cellulose-Degrading Bacterial Community.</title>
        <authorList>
            <person name="Yuki M."/>
            <person name="Oshima K."/>
            <person name="Suda W."/>
            <person name="Sakamoto M."/>
            <person name="Kitamura K."/>
            <person name="Iida T."/>
            <person name="Hattori M."/>
            <person name="Ohkuma M."/>
        </authorList>
    </citation>
    <scope>NUCLEOTIDE SEQUENCE [LARGE SCALE GENOMIC DNA]</scope>
    <source>
        <strain evidence="1">JCM 21531</strain>
    </source>
</reference>
<dbReference type="AlphaFoldDB" id="W4V6S2"/>
<keyword evidence="2" id="KW-1185">Reference proteome</keyword>
<name>W4V6S2_9FIRM</name>
<protein>
    <submittedName>
        <fullName evidence="1">TPR repeat protein</fullName>
    </submittedName>
</protein>
<dbReference type="Proteomes" id="UP000019109">
    <property type="component" value="Unassembled WGS sequence"/>
</dbReference>
<evidence type="ECO:0000313" key="1">
    <source>
        <dbReference type="EMBL" id="GAE88891.1"/>
    </source>
</evidence>
<evidence type="ECO:0000313" key="2">
    <source>
        <dbReference type="Proteomes" id="UP000019109"/>
    </source>
</evidence>
<sequence length="40" mass="4681">MNMGWMDNVIANTMINFKEKNAVKLGDETERALRLFGYMK</sequence>
<organism evidence="1 2">
    <name type="scientific">Acetivibrio straminisolvens JCM 21531</name>
    <dbReference type="NCBI Taxonomy" id="1294263"/>
    <lineage>
        <taxon>Bacteria</taxon>
        <taxon>Bacillati</taxon>
        <taxon>Bacillota</taxon>
        <taxon>Clostridia</taxon>
        <taxon>Eubacteriales</taxon>
        <taxon>Oscillospiraceae</taxon>
        <taxon>Acetivibrio</taxon>
    </lineage>
</organism>
<dbReference type="STRING" id="1294263.JCM21531_2373"/>
<dbReference type="EMBL" id="BAVR01000026">
    <property type="protein sequence ID" value="GAE88891.1"/>
    <property type="molecule type" value="Genomic_DNA"/>
</dbReference>
<gene>
    <name evidence="1" type="ORF">JCM21531_2373</name>
</gene>
<accession>W4V6S2</accession>
<proteinExistence type="predicted"/>